<protein>
    <submittedName>
        <fullName evidence="1">Uncharacterized protein</fullName>
    </submittedName>
</protein>
<accession>A0A7J8SRV6</accession>
<dbReference type="AlphaFoldDB" id="A0A7J8SRV6"/>
<proteinExistence type="predicted"/>
<comment type="caution">
    <text evidence="1">The sequence shown here is derived from an EMBL/GenBank/DDBJ whole genome shotgun (WGS) entry which is preliminary data.</text>
</comment>
<gene>
    <name evidence="1" type="ORF">Godav_023472</name>
</gene>
<dbReference type="Proteomes" id="UP000593561">
    <property type="component" value="Unassembled WGS sequence"/>
</dbReference>
<evidence type="ECO:0000313" key="2">
    <source>
        <dbReference type="Proteomes" id="UP000593561"/>
    </source>
</evidence>
<evidence type="ECO:0000313" key="1">
    <source>
        <dbReference type="EMBL" id="MBA0628827.1"/>
    </source>
</evidence>
<dbReference type="EMBL" id="JABFAC010000011">
    <property type="protein sequence ID" value="MBA0628827.1"/>
    <property type="molecule type" value="Genomic_DNA"/>
</dbReference>
<sequence>MKLLMSLLRLTIRYESTWLS</sequence>
<organism evidence="1 2">
    <name type="scientific">Gossypium davidsonii</name>
    <name type="common">Davidson's cotton</name>
    <name type="synonym">Gossypium klotzschianum subsp. davidsonii</name>
    <dbReference type="NCBI Taxonomy" id="34287"/>
    <lineage>
        <taxon>Eukaryota</taxon>
        <taxon>Viridiplantae</taxon>
        <taxon>Streptophyta</taxon>
        <taxon>Embryophyta</taxon>
        <taxon>Tracheophyta</taxon>
        <taxon>Spermatophyta</taxon>
        <taxon>Magnoliopsida</taxon>
        <taxon>eudicotyledons</taxon>
        <taxon>Gunneridae</taxon>
        <taxon>Pentapetalae</taxon>
        <taxon>rosids</taxon>
        <taxon>malvids</taxon>
        <taxon>Malvales</taxon>
        <taxon>Malvaceae</taxon>
        <taxon>Malvoideae</taxon>
        <taxon>Gossypium</taxon>
    </lineage>
</organism>
<reference evidence="1 2" key="1">
    <citation type="journal article" date="2019" name="Genome Biol. Evol.">
        <title>Insights into the evolution of the New World diploid cottons (Gossypium, subgenus Houzingenia) based on genome sequencing.</title>
        <authorList>
            <person name="Grover C.E."/>
            <person name="Arick M.A. 2nd"/>
            <person name="Thrash A."/>
            <person name="Conover J.L."/>
            <person name="Sanders W.S."/>
            <person name="Peterson D.G."/>
            <person name="Frelichowski J.E."/>
            <person name="Scheffler J.A."/>
            <person name="Scheffler B.E."/>
            <person name="Wendel J.F."/>
        </authorList>
    </citation>
    <scope>NUCLEOTIDE SEQUENCE [LARGE SCALE GENOMIC DNA]</scope>
    <source>
        <strain evidence="1">27</strain>
        <tissue evidence="1">Leaf</tissue>
    </source>
</reference>
<name>A0A7J8SRV6_GOSDV</name>
<feature type="non-terminal residue" evidence="1">
    <location>
        <position position="20"/>
    </location>
</feature>
<keyword evidence="2" id="KW-1185">Reference proteome</keyword>